<dbReference type="GO" id="GO:0005813">
    <property type="term" value="C:centrosome"/>
    <property type="evidence" value="ECO:0007669"/>
    <property type="project" value="TreeGrafter"/>
</dbReference>
<keyword evidence="2" id="KW-0282">Flagellum</keyword>
<keyword evidence="2" id="KW-0966">Cell projection</keyword>
<protein>
    <submittedName>
        <fullName evidence="2">Intraflagellar transport protein 25-like protein</fullName>
    </submittedName>
</protein>
<dbReference type="GO" id="GO:0042073">
    <property type="term" value="P:intraciliary transport"/>
    <property type="evidence" value="ECO:0007669"/>
    <property type="project" value="InterPro"/>
</dbReference>
<dbReference type="EMBL" id="KY022632">
    <property type="protein sequence ID" value="ARR97150.1"/>
    <property type="molecule type" value="mRNA"/>
</dbReference>
<feature type="domain" description="F5/8 type C" evidence="1">
    <location>
        <begin position="16"/>
        <end position="125"/>
    </location>
</feature>
<reference evidence="2" key="1">
    <citation type="submission" date="2016-10" db="EMBL/GenBank/DDBJ databases">
        <authorList>
            <person name="Bathige S.D.N.K."/>
            <person name="Lee S."/>
            <person name="Lee J."/>
        </authorList>
    </citation>
    <scope>NUCLEOTIDE SEQUENCE</scope>
</reference>
<dbReference type="InterPro" id="IPR008979">
    <property type="entry name" value="Galactose-bd-like_sf"/>
</dbReference>
<dbReference type="InterPro" id="IPR033558">
    <property type="entry name" value="IFT25"/>
</dbReference>
<dbReference type="PANTHER" id="PTHR33906">
    <property type="entry name" value="INTRAFLAGELLAR TRANSPORT PROTEIN 25 HOMOLOG"/>
    <property type="match status" value="1"/>
</dbReference>
<dbReference type="SUPFAM" id="SSF49785">
    <property type="entry name" value="Galactose-binding domain-like"/>
    <property type="match status" value="1"/>
</dbReference>
<evidence type="ECO:0000259" key="1">
    <source>
        <dbReference type="Pfam" id="PF00754"/>
    </source>
</evidence>
<keyword evidence="2" id="KW-0969">Cilium</keyword>
<accession>A0A7I6IQ82</accession>
<dbReference type="GO" id="GO:0030992">
    <property type="term" value="C:intraciliary transport particle B"/>
    <property type="evidence" value="ECO:0007669"/>
    <property type="project" value="InterPro"/>
</dbReference>
<evidence type="ECO:0000313" key="2">
    <source>
        <dbReference type="EMBL" id="ARR97150.1"/>
    </source>
</evidence>
<dbReference type="Pfam" id="PF00754">
    <property type="entry name" value="F5_F8_type_C"/>
    <property type="match status" value="1"/>
</dbReference>
<sequence>MFDVALGNAGAQILLASSSDDKHPPENVIDGNPETFWTTTGMFPQEFIVKFSSVMNMTRLSFSSFNVKKMIIETTESESPEKFEVILEKELESTDHQLQNEEFPMNNKRAQCMRVVIESGYDHFVSVHKLHVDGSALHG</sequence>
<dbReference type="InterPro" id="IPR000421">
    <property type="entry name" value="FA58C"/>
</dbReference>
<dbReference type="GO" id="GO:0005929">
    <property type="term" value="C:cilium"/>
    <property type="evidence" value="ECO:0007669"/>
    <property type="project" value="TreeGrafter"/>
</dbReference>
<proteinExistence type="evidence at transcript level"/>
<organism evidence="2">
    <name type="scientific">Haliotis discus discus</name>
    <name type="common">disc abalone</name>
    <dbReference type="NCBI Taxonomy" id="91233"/>
    <lineage>
        <taxon>Eukaryota</taxon>
        <taxon>Metazoa</taxon>
        <taxon>Spiralia</taxon>
        <taxon>Lophotrochozoa</taxon>
        <taxon>Mollusca</taxon>
        <taxon>Gastropoda</taxon>
        <taxon>Vetigastropoda</taxon>
        <taxon>Lepetellida</taxon>
        <taxon>Haliotoidea</taxon>
        <taxon>Haliotidae</taxon>
        <taxon>Haliotis</taxon>
    </lineage>
</organism>
<dbReference type="PANTHER" id="PTHR33906:SF1">
    <property type="entry name" value="INTRAFLAGELLAR TRANSPORT PROTEIN 25 HOMOLOG"/>
    <property type="match status" value="1"/>
</dbReference>
<dbReference type="AlphaFoldDB" id="A0A7I6IQ82"/>
<dbReference type="Gene3D" id="2.60.120.260">
    <property type="entry name" value="Galactose-binding domain-like"/>
    <property type="match status" value="1"/>
</dbReference>
<name>A0A7I6IQ82_HALDI</name>